<dbReference type="CDD" id="cd06588">
    <property type="entry name" value="PhnB_like"/>
    <property type="match status" value="1"/>
</dbReference>
<sequence length="136" mass="15156">MLVNPYLFFKGRCEEAFKFYASCLGGKIEAMLSHEGTPASDHVPPEWRSKIIHARLVVGDTVLMGSDNPSDRYQEPRGLSVSLGVDSPAEAERVFHALAPGGMVRIQLEQNFFAVRYGTLVDRFGIPWMIVCQQPT</sequence>
<dbReference type="EMBL" id="MZXV01000076">
    <property type="protein sequence ID" value="PZV34003.1"/>
    <property type="molecule type" value="Genomic_DNA"/>
</dbReference>
<dbReference type="InterPro" id="IPR028973">
    <property type="entry name" value="PhnB-like"/>
</dbReference>
<name>A0A2W7CC08_9HYPH</name>
<accession>A0A2W7CC08</accession>
<dbReference type="InterPro" id="IPR029068">
    <property type="entry name" value="Glyas_Bleomycin-R_OHBP_Dase"/>
</dbReference>
<protein>
    <recommendedName>
        <fullName evidence="1">PhnB-like domain-containing protein</fullName>
    </recommendedName>
</protein>
<dbReference type="AlphaFoldDB" id="A0A2W7CC08"/>
<keyword evidence="3" id="KW-1185">Reference proteome</keyword>
<reference evidence="3" key="1">
    <citation type="submission" date="2017-03" db="EMBL/GenBank/DDBJ databases">
        <authorList>
            <person name="Safronova V.I."/>
            <person name="Sazanova A.L."/>
            <person name="Chirak E.R."/>
        </authorList>
    </citation>
    <scope>NUCLEOTIDE SEQUENCE [LARGE SCALE GENOMIC DNA]</scope>
    <source>
        <strain evidence="3">Ach-343</strain>
    </source>
</reference>
<evidence type="ECO:0000313" key="3">
    <source>
        <dbReference type="Proteomes" id="UP000248616"/>
    </source>
</evidence>
<organism evidence="2 3">
    <name type="scientific">Mesorhizobium kowhaii</name>
    <dbReference type="NCBI Taxonomy" id="1300272"/>
    <lineage>
        <taxon>Bacteria</taxon>
        <taxon>Pseudomonadati</taxon>
        <taxon>Pseudomonadota</taxon>
        <taxon>Alphaproteobacteria</taxon>
        <taxon>Hyphomicrobiales</taxon>
        <taxon>Phyllobacteriaceae</taxon>
        <taxon>Mesorhizobium</taxon>
    </lineage>
</organism>
<dbReference type="PANTHER" id="PTHR33990:SF1">
    <property type="entry name" value="PROTEIN YJDN"/>
    <property type="match status" value="1"/>
</dbReference>
<dbReference type="Pfam" id="PF06983">
    <property type="entry name" value="3-dmu-9_3-mt"/>
    <property type="match status" value="1"/>
</dbReference>
<evidence type="ECO:0000259" key="1">
    <source>
        <dbReference type="Pfam" id="PF06983"/>
    </source>
</evidence>
<dbReference type="PANTHER" id="PTHR33990">
    <property type="entry name" value="PROTEIN YJDN-RELATED"/>
    <property type="match status" value="1"/>
</dbReference>
<evidence type="ECO:0000313" key="2">
    <source>
        <dbReference type="EMBL" id="PZV34003.1"/>
    </source>
</evidence>
<feature type="domain" description="PhnB-like" evidence="1">
    <location>
        <begin position="4"/>
        <end position="131"/>
    </location>
</feature>
<proteinExistence type="predicted"/>
<dbReference type="SUPFAM" id="SSF54593">
    <property type="entry name" value="Glyoxalase/Bleomycin resistance protein/Dihydroxybiphenyl dioxygenase"/>
    <property type="match status" value="1"/>
</dbReference>
<dbReference type="Gene3D" id="3.10.180.10">
    <property type="entry name" value="2,3-Dihydroxybiphenyl 1,2-Dioxygenase, domain 1"/>
    <property type="match status" value="1"/>
</dbReference>
<dbReference type="RefSeq" id="WP_111548289.1">
    <property type="nucleotide sequence ID" value="NZ_MZXV01000076.1"/>
</dbReference>
<gene>
    <name evidence="2" type="ORF">B5V02_33380</name>
</gene>
<dbReference type="Proteomes" id="UP000248616">
    <property type="component" value="Unassembled WGS sequence"/>
</dbReference>
<comment type="caution">
    <text evidence="2">The sequence shown here is derived from an EMBL/GenBank/DDBJ whole genome shotgun (WGS) entry which is preliminary data.</text>
</comment>
<dbReference type="OrthoDB" id="9795306at2"/>